<gene>
    <name evidence="1" type="ORF">FRUB_03839</name>
</gene>
<name>A0A225DJX3_9BACT</name>
<dbReference type="EMBL" id="NIDE01000005">
    <property type="protein sequence ID" value="OWK41761.1"/>
    <property type="molecule type" value="Genomic_DNA"/>
</dbReference>
<evidence type="ECO:0000313" key="2">
    <source>
        <dbReference type="Proteomes" id="UP000214646"/>
    </source>
</evidence>
<dbReference type="InterPro" id="IPR010869">
    <property type="entry name" value="DUF1501"/>
</dbReference>
<dbReference type="PANTHER" id="PTHR43737">
    <property type="entry name" value="BLL7424 PROTEIN"/>
    <property type="match status" value="1"/>
</dbReference>
<accession>A0A225DJX3</accession>
<dbReference type="RefSeq" id="WP_088255014.1">
    <property type="nucleotide sequence ID" value="NZ_NIDE01000005.1"/>
</dbReference>
<dbReference type="Proteomes" id="UP000214646">
    <property type="component" value="Unassembled WGS sequence"/>
</dbReference>
<proteinExistence type="predicted"/>
<evidence type="ECO:0008006" key="3">
    <source>
        <dbReference type="Google" id="ProtNLM"/>
    </source>
</evidence>
<reference evidence="2" key="1">
    <citation type="submission" date="2017-06" db="EMBL/GenBank/DDBJ databases">
        <title>Genome analysis of Fimbriiglobus ruber SP5, the first member of the order Planctomycetales with confirmed chitinolytic capability.</title>
        <authorList>
            <person name="Ravin N.V."/>
            <person name="Rakitin A.L."/>
            <person name="Ivanova A.A."/>
            <person name="Beletsky A.V."/>
            <person name="Kulichevskaya I.S."/>
            <person name="Mardanov A.V."/>
            <person name="Dedysh S.N."/>
        </authorList>
    </citation>
    <scope>NUCLEOTIDE SEQUENCE [LARGE SCALE GENOMIC DNA]</scope>
    <source>
        <strain evidence="2">SP5</strain>
    </source>
</reference>
<dbReference type="PROSITE" id="PS51318">
    <property type="entry name" value="TAT"/>
    <property type="match status" value="1"/>
</dbReference>
<dbReference type="InterPro" id="IPR006311">
    <property type="entry name" value="TAT_signal"/>
</dbReference>
<dbReference type="Pfam" id="PF07394">
    <property type="entry name" value="DUF1501"/>
    <property type="match status" value="1"/>
</dbReference>
<dbReference type="Gene3D" id="3.40.720.10">
    <property type="entry name" value="Alkaline Phosphatase, subunit A"/>
    <property type="match status" value="1"/>
</dbReference>
<dbReference type="PANTHER" id="PTHR43737:SF1">
    <property type="entry name" value="DUF1501 DOMAIN-CONTAINING PROTEIN"/>
    <property type="match status" value="1"/>
</dbReference>
<dbReference type="AlphaFoldDB" id="A0A225DJX3"/>
<evidence type="ECO:0000313" key="1">
    <source>
        <dbReference type="EMBL" id="OWK41761.1"/>
    </source>
</evidence>
<dbReference type="SUPFAM" id="SSF53649">
    <property type="entry name" value="Alkaline phosphatase-like"/>
    <property type="match status" value="1"/>
</dbReference>
<dbReference type="OrthoDB" id="127333at2"/>
<comment type="caution">
    <text evidence="1">The sequence shown here is derived from an EMBL/GenBank/DDBJ whole genome shotgun (WGS) entry which is preliminary data.</text>
</comment>
<organism evidence="1 2">
    <name type="scientific">Fimbriiglobus ruber</name>
    <dbReference type="NCBI Taxonomy" id="1908690"/>
    <lineage>
        <taxon>Bacteria</taxon>
        <taxon>Pseudomonadati</taxon>
        <taxon>Planctomycetota</taxon>
        <taxon>Planctomycetia</taxon>
        <taxon>Gemmatales</taxon>
        <taxon>Gemmataceae</taxon>
        <taxon>Fimbriiglobus</taxon>
    </lineage>
</organism>
<keyword evidence="2" id="KW-1185">Reference proteome</keyword>
<dbReference type="InterPro" id="IPR017850">
    <property type="entry name" value="Alkaline_phosphatase_core_sf"/>
</dbReference>
<sequence>MNRSLDLSRRHFLRAGAASTAVSVSGWLGNLARAADAARSKPGRACILLWMNGGPSQMDTWDPKPGHDNGGPVEGIGTKVPGVRISEHLPKLAARADKLAIIRGMSTKEADHGRGSYLLRTGRVPGGPIRYPTVGSFVGKELDRPDAELPCFVSVAPFRFLSPEAYGPGFLGPRYAPLVVAENSINDLNRGGQQDVARLLKVQDLDLPAGVSDTRGLARADFRDALDADFLADRPGPSGEGHRTAYRRANTLMRSAAVKAFDLTEEKDAIRDKYGRNLFGQGCLLARRLVERGVPFIEVTLSTVPGLNNGIGWDTHLDNFASVKKLCDVLDPAFAALLDDLADRGLLATTTVVWMGEFGRTPKINPQKGRDHWANSWSTVIAGGGIKGGQVVGQTSADGMEVKDRPVSVPDLLATVCKAVGLDPAKQNDSTIGRPIRLVEPTAAPIKEVLS</sequence>
<protein>
    <recommendedName>
        <fullName evidence="3">DUF1501 domain-containing protein</fullName>
    </recommendedName>
</protein>